<dbReference type="AlphaFoldDB" id="A0AAD1HJ45"/>
<dbReference type="KEGG" id="mmor:MMOR_59840"/>
<dbReference type="InterPro" id="IPR002645">
    <property type="entry name" value="STAS_dom"/>
</dbReference>
<evidence type="ECO:0000259" key="1">
    <source>
        <dbReference type="PROSITE" id="PS50801"/>
    </source>
</evidence>
<feature type="domain" description="STAS" evidence="1">
    <location>
        <begin position="34"/>
        <end position="88"/>
    </location>
</feature>
<protein>
    <recommendedName>
        <fullName evidence="1">STAS domain-containing protein</fullName>
    </recommendedName>
</protein>
<dbReference type="Pfam" id="PF01740">
    <property type="entry name" value="STAS"/>
    <property type="match status" value="1"/>
</dbReference>
<dbReference type="InterPro" id="IPR036513">
    <property type="entry name" value="STAS_dom_sf"/>
</dbReference>
<dbReference type="Proteomes" id="UP000466681">
    <property type="component" value="Chromosome"/>
</dbReference>
<proteinExistence type="predicted"/>
<gene>
    <name evidence="2" type="ORF">MMOR_59840</name>
</gene>
<evidence type="ECO:0000313" key="2">
    <source>
        <dbReference type="EMBL" id="BBX05048.1"/>
    </source>
</evidence>
<organism evidence="2 3">
    <name type="scientific">Mycolicibacterium moriokaense</name>
    <dbReference type="NCBI Taxonomy" id="39691"/>
    <lineage>
        <taxon>Bacteria</taxon>
        <taxon>Bacillati</taxon>
        <taxon>Actinomycetota</taxon>
        <taxon>Actinomycetes</taxon>
        <taxon>Mycobacteriales</taxon>
        <taxon>Mycobacteriaceae</taxon>
        <taxon>Mycolicibacterium</taxon>
    </lineage>
</organism>
<dbReference type="CDD" id="cd07043">
    <property type="entry name" value="STAS_anti-anti-sigma_factors"/>
    <property type="match status" value="1"/>
</dbReference>
<dbReference type="RefSeq" id="WP_083156829.1">
    <property type="nucleotide sequence ID" value="NZ_AP022560.1"/>
</dbReference>
<accession>A0AAD1HJ45</accession>
<reference evidence="2 3" key="1">
    <citation type="journal article" date="2019" name="Emerg. Microbes Infect.">
        <title>Comprehensive subspecies identification of 175 nontuberculous mycobacteria species based on 7547 genomic profiles.</title>
        <authorList>
            <person name="Matsumoto Y."/>
            <person name="Kinjo T."/>
            <person name="Motooka D."/>
            <person name="Nabeya D."/>
            <person name="Jung N."/>
            <person name="Uechi K."/>
            <person name="Horii T."/>
            <person name="Iida T."/>
            <person name="Fujita J."/>
            <person name="Nakamura S."/>
        </authorList>
    </citation>
    <scope>NUCLEOTIDE SEQUENCE [LARGE SCALE GENOMIC DNA]</scope>
    <source>
        <strain evidence="2 3">JCM 6375</strain>
    </source>
</reference>
<dbReference type="Gene3D" id="3.30.750.24">
    <property type="entry name" value="STAS domain"/>
    <property type="match status" value="1"/>
</dbReference>
<sequence>MSTSTSRVFRPDPESIGRREVHHRAIFTAHFDAPSTVTVTVEGEVDASNSRELANYVQRHIAGATHLVVDLRLVDFLGTAGFAALHNINVICCGADATWVLQAGRQVRRLLEICDPEGVLPLERSLSLLNSGS</sequence>
<keyword evidence="3" id="KW-1185">Reference proteome</keyword>
<dbReference type="PROSITE" id="PS50801">
    <property type="entry name" value="STAS"/>
    <property type="match status" value="1"/>
</dbReference>
<name>A0AAD1HJ45_9MYCO</name>
<evidence type="ECO:0000313" key="3">
    <source>
        <dbReference type="Proteomes" id="UP000466681"/>
    </source>
</evidence>
<dbReference type="SUPFAM" id="SSF52091">
    <property type="entry name" value="SpoIIaa-like"/>
    <property type="match status" value="1"/>
</dbReference>
<dbReference type="EMBL" id="AP022560">
    <property type="protein sequence ID" value="BBX05048.1"/>
    <property type="molecule type" value="Genomic_DNA"/>
</dbReference>